<feature type="compositionally biased region" description="Low complexity" evidence="13">
    <location>
        <begin position="252"/>
        <end position="275"/>
    </location>
</feature>
<evidence type="ECO:0000256" key="6">
    <source>
        <dbReference type="ARBA" id="ARBA00022801"/>
    </source>
</evidence>
<proteinExistence type="inferred from homology"/>
<dbReference type="GO" id="GO:0042973">
    <property type="term" value="F:glucan endo-1,3-beta-D-glucosidase activity"/>
    <property type="evidence" value="ECO:0007669"/>
    <property type="project" value="TreeGrafter"/>
</dbReference>
<accession>A0A420XX49</accession>
<evidence type="ECO:0000256" key="2">
    <source>
        <dbReference type="ARBA" id="ARBA00008773"/>
    </source>
</evidence>
<keyword evidence="5 14" id="KW-0732">Signal</keyword>
<evidence type="ECO:0000256" key="12">
    <source>
        <dbReference type="ARBA" id="ARBA00042762"/>
    </source>
</evidence>
<comment type="similarity">
    <text evidence="2">Belongs to the glycosyl hydrolase 17 family.</text>
</comment>
<dbReference type="InterPro" id="IPR050732">
    <property type="entry name" value="Beta-glucan_modifiers"/>
</dbReference>
<evidence type="ECO:0000256" key="13">
    <source>
        <dbReference type="SAM" id="MobiDB-lite"/>
    </source>
</evidence>
<feature type="chain" id="PRO_5019538630" description="Probable beta-glucosidase btgE" evidence="14">
    <location>
        <begin position="21"/>
        <end position="557"/>
    </location>
</feature>
<evidence type="ECO:0000256" key="8">
    <source>
        <dbReference type="ARBA" id="ARBA00024983"/>
    </source>
</evidence>
<dbReference type="PANTHER" id="PTHR16631">
    <property type="entry name" value="GLUCAN 1,3-BETA-GLUCOSIDASE"/>
    <property type="match status" value="1"/>
</dbReference>
<comment type="caution">
    <text evidence="15">The sequence shown here is derived from an EMBL/GenBank/DDBJ whole genome shotgun (WGS) entry which is preliminary data.</text>
</comment>
<evidence type="ECO:0000256" key="3">
    <source>
        <dbReference type="ARBA" id="ARBA00022512"/>
    </source>
</evidence>
<dbReference type="OrthoDB" id="4082933at2759"/>
<name>A0A420XX49_9PEZI</name>
<dbReference type="GO" id="GO:0005576">
    <property type="term" value="C:extracellular region"/>
    <property type="evidence" value="ECO:0007669"/>
    <property type="project" value="TreeGrafter"/>
</dbReference>
<evidence type="ECO:0000256" key="7">
    <source>
        <dbReference type="ARBA" id="ARBA00023295"/>
    </source>
</evidence>
<reference evidence="15 16" key="1">
    <citation type="submission" date="2018-08" db="EMBL/GenBank/DDBJ databases">
        <title>Draft genome of the lignicolous fungus Coniochaeta pulveracea.</title>
        <authorList>
            <person name="Borstlap C.J."/>
            <person name="De Witt R.N."/>
            <person name="Botha A."/>
            <person name="Volschenk H."/>
        </authorList>
    </citation>
    <scope>NUCLEOTIDE SEQUENCE [LARGE SCALE GENOMIC DNA]</scope>
    <source>
        <strain evidence="15 16">CAB683</strain>
    </source>
</reference>
<dbReference type="GO" id="GO:0071555">
    <property type="term" value="P:cell wall organization"/>
    <property type="evidence" value="ECO:0007669"/>
    <property type="project" value="TreeGrafter"/>
</dbReference>
<evidence type="ECO:0000256" key="14">
    <source>
        <dbReference type="SAM" id="SignalP"/>
    </source>
</evidence>
<evidence type="ECO:0000256" key="9">
    <source>
        <dbReference type="ARBA" id="ARBA00039284"/>
    </source>
</evidence>
<evidence type="ECO:0000256" key="5">
    <source>
        <dbReference type="ARBA" id="ARBA00022729"/>
    </source>
</evidence>
<protein>
    <recommendedName>
        <fullName evidence="9">Probable beta-glucosidase btgE</fullName>
    </recommendedName>
    <alternativeName>
        <fullName evidence="10">Beta-D-glucoside glucohydrolase btgE</fullName>
    </alternativeName>
    <alternativeName>
        <fullName evidence="12">Cellobiase btgE</fullName>
    </alternativeName>
    <alternativeName>
        <fullName evidence="11">Gentiobiase btgE</fullName>
    </alternativeName>
</protein>
<keyword evidence="7" id="KW-0326">Glycosidase</keyword>
<feature type="signal peptide" evidence="14">
    <location>
        <begin position="1"/>
        <end position="20"/>
    </location>
</feature>
<evidence type="ECO:0000313" key="16">
    <source>
        <dbReference type="Proteomes" id="UP000275385"/>
    </source>
</evidence>
<evidence type="ECO:0000256" key="10">
    <source>
        <dbReference type="ARBA" id="ARBA00041495"/>
    </source>
</evidence>
<keyword evidence="3" id="KW-0134">Cell wall</keyword>
<dbReference type="EMBL" id="QVQW01000113">
    <property type="protein sequence ID" value="RKU40242.1"/>
    <property type="molecule type" value="Genomic_DNA"/>
</dbReference>
<dbReference type="STRING" id="177199.A0A420XX49"/>
<keyword evidence="6" id="KW-0378">Hydrolase</keyword>
<evidence type="ECO:0000256" key="11">
    <source>
        <dbReference type="ARBA" id="ARBA00041516"/>
    </source>
</evidence>
<comment type="subcellular location">
    <subcellularLocation>
        <location evidence="1">Secreted</location>
        <location evidence="1">Cell wall</location>
    </subcellularLocation>
</comment>
<evidence type="ECO:0000313" key="15">
    <source>
        <dbReference type="EMBL" id="RKU40242.1"/>
    </source>
</evidence>
<dbReference type="InterPro" id="IPR017853">
    <property type="entry name" value="GH"/>
</dbReference>
<dbReference type="Proteomes" id="UP000275385">
    <property type="component" value="Unassembled WGS sequence"/>
</dbReference>
<gene>
    <name evidence="15" type="ORF">DL546_001412</name>
</gene>
<dbReference type="GO" id="GO:0009986">
    <property type="term" value="C:cell surface"/>
    <property type="evidence" value="ECO:0007669"/>
    <property type="project" value="TreeGrafter"/>
</dbReference>
<evidence type="ECO:0000256" key="4">
    <source>
        <dbReference type="ARBA" id="ARBA00022525"/>
    </source>
</evidence>
<keyword evidence="4" id="KW-0964">Secreted</keyword>
<dbReference type="PANTHER" id="PTHR16631:SF24">
    <property type="entry name" value="FAMILY 17 GLUCOSIDASE SCW11-RELATED"/>
    <property type="match status" value="1"/>
</dbReference>
<evidence type="ECO:0000256" key="1">
    <source>
        <dbReference type="ARBA" id="ARBA00004191"/>
    </source>
</evidence>
<organism evidence="15 16">
    <name type="scientific">Coniochaeta pulveracea</name>
    <dbReference type="NCBI Taxonomy" id="177199"/>
    <lineage>
        <taxon>Eukaryota</taxon>
        <taxon>Fungi</taxon>
        <taxon>Dikarya</taxon>
        <taxon>Ascomycota</taxon>
        <taxon>Pezizomycotina</taxon>
        <taxon>Sordariomycetes</taxon>
        <taxon>Sordariomycetidae</taxon>
        <taxon>Coniochaetales</taxon>
        <taxon>Coniochaetaceae</taxon>
        <taxon>Coniochaeta</taxon>
    </lineage>
</organism>
<dbReference type="GO" id="GO:0009277">
    <property type="term" value="C:fungal-type cell wall"/>
    <property type="evidence" value="ECO:0007669"/>
    <property type="project" value="TreeGrafter"/>
</dbReference>
<dbReference type="SUPFAM" id="SSF51445">
    <property type="entry name" value="(Trans)glycosidases"/>
    <property type="match status" value="1"/>
</dbReference>
<sequence>MKATFVAAATAAVLSGGVSAGHAHARHAHDLFKVRRNDTAVCTPGCTTIYTTITGSPGLWTPPAAPSTSISSIYANTTSVVPTTTPAPVVPLTTTTPTTTPAIVPQTCPTPGTYTLPATTVVLTETEYVCGASSTSVPAGTHTLGGVTTVVETATTVVCPYATSGVVSTTTYVCPSAGTYTIAPITTVVVEETVVGVPVVQTYAPGTYTAPSVVTVVETATVIYCPLTSSTSAPPAPAPTQTYVAPPPPASSAPASSAPASSAPASTSQAPKPSATGSTGSTAQLGGGKNLGITYTPYTTTGDCKSAEAVMAEIGAIKDAGINTVRVYSTDCNTLDTVGPACQTHGIKIIAGIFINQPGCTNDHPTLAQQISDLKNWAQWDMVPMVVVGNEAMFNNYCTPTQLRDLIVYVKGELGSTGYTGLYTTTDVVSAWIGKDVAPVCEVIDVVGTNAHAYFNAGTTPDQAGDFVAGQLKIVEDVCGKAGYVLESGWPTQGKCYGLACPGATQQRTAVASIQSVIGEKTILFSLHDDKWKQPGDCGCEQSWGCGSVLGISLPSN</sequence>
<comment type="function">
    <text evidence="8">Beta-glucosidases are one of a number of cellulolytic enzymes involved in the degradation of cellulosic biomass. Catalyzes the last step releasing glucose from the inhibitory cellobiose.</text>
</comment>
<feature type="compositionally biased region" description="Low complexity" evidence="13">
    <location>
        <begin position="232"/>
        <end position="244"/>
    </location>
</feature>
<dbReference type="Gene3D" id="3.20.20.80">
    <property type="entry name" value="Glycosidases"/>
    <property type="match status" value="1"/>
</dbReference>
<feature type="region of interest" description="Disordered" evidence="13">
    <location>
        <begin position="232"/>
        <end position="283"/>
    </location>
</feature>
<dbReference type="AlphaFoldDB" id="A0A420XX49"/>
<keyword evidence="16" id="KW-1185">Reference proteome</keyword>